<gene>
    <name evidence="2" type="ordered locus">SCATT_33740</name>
</gene>
<feature type="chain" id="PRO_5039418474" evidence="1">
    <location>
        <begin position="35"/>
        <end position="457"/>
    </location>
</feature>
<keyword evidence="3" id="KW-1185">Reference proteome</keyword>
<dbReference type="EMBL" id="CP003219">
    <property type="protein sequence ID" value="AEW95745.1"/>
    <property type="molecule type" value="Genomic_DNA"/>
</dbReference>
<accession>F8JWG5</accession>
<evidence type="ECO:0000313" key="2">
    <source>
        <dbReference type="EMBL" id="AEW95745.1"/>
    </source>
</evidence>
<proteinExistence type="predicted"/>
<dbReference type="InterPro" id="IPR006059">
    <property type="entry name" value="SBP"/>
</dbReference>
<evidence type="ECO:0000313" key="3">
    <source>
        <dbReference type="Proteomes" id="UP000007842"/>
    </source>
</evidence>
<dbReference type="OrthoDB" id="3495561at2"/>
<dbReference type="KEGG" id="scy:SCATT_33740"/>
<protein>
    <submittedName>
        <fullName evidence="2">Extracellular solute-binding protein family 1</fullName>
    </submittedName>
</protein>
<dbReference type="STRING" id="1003195.SCATT_33740"/>
<dbReference type="Pfam" id="PF13416">
    <property type="entry name" value="SBP_bac_8"/>
    <property type="match status" value="1"/>
</dbReference>
<dbReference type="SUPFAM" id="SSF53850">
    <property type="entry name" value="Periplasmic binding protein-like II"/>
    <property type="match status" value="1"/>
</dbReference>
<dbReference type="PATRIC" id="fig|1003195.11.peg.4854"/>
<dbReference type="AlphaFoldDB" id="F8JWG5"/>
<organism evidence="2 3">
    <name type="scientific">Streptantibioticus cattleyicolor (strain ATCC 35852 / DSM 46488 / JCM 4925 / NBRC 14057 / NRRL 8057)</name>
    <name type="common">Streptomyces cattleya</name>
    <dbReference type="NCBI Taxonomy" id="1003195"/>
    <lineage>
        <taxon>Bacteria</taxon>
        <taxon>Bacillati</taxon>
        <taxon>Actinomycetota</taxon>
        <taxon>Actinomycetes</taxon>
        <taxon>Kitasatosporales</taxon>
        <taxon>Streptomycetaceae</taxon>
        <taxon>Streptantibioticus</taxon>
    </lineage>
</organism>
<keyword evidence="1" id="KW-0732">Signal</keyword>
<accession>G8WQY6</accession>
<dbReference type="InterPro" id="IPR050490">
    <property type="entry name" value="Bact_solute-bd_prot1"/>
</dbReference>
<dbReference type="Proteomes" id="UP000007842">
    <property type="component" value="Chromosome"/>
</dbReference>
<reference evidence="3" key="1">
    <citation type="submission" date="2011-12" db="EMBL/GenBank/DDBJ databases">
        <title>Complete genome sequence of Streptomyces cattleya strain DSM 46488.</title>
        <authorList>
            <person name="Ou H.-Y."/>
            <person name="Li P."/>
            <person name="Zhao C."/>
            <person name="O'Hagan D."/>
            <person name="Deng Z."/>
        </authorList>
    </citation>
    <scope>NUCLEOTIDE SEQUENCE [LARGE SCALE GENOMIC DNA]</scope>
    <source>
        <strain evidence="3">ATCC 35852 / DSM 46488 / JCM 4925 / NBRC 14057 / NRRL 8057</strain>
    </source>
</reference>
<dbReference type="RefSeq" id="WP_014144112.1">
    <property type="nucleotide sequence ID" value="NC_016111.1"/>
</dbReference>
<dbReference type="eggNOG" id="COG1653">
    <property type="taxonomic scope" value="Bacteria"/>
</dbReference>
<dbReference type="HOGENOM" id="CLU_031285_9_1_11"/>
<feature type="signal peptide" evidence="1">
    <location>
        <begin position="1"/>
        <end position="34"/>
    </location>
</feature>
<sequence length="457" mass="48361">MSRVPTTRRRGRLAGLLLAAALALPAGCGSGPSAAPPRPLDDGRPLVVASGADLTTGSGAGIRSHLIDRWNADPHHRKAVLVELPWAADGQHSELVGALQSGAADYDVVNLDITWIPEFAAAGLIRPLPDTMVDSGFLPAAAATSRWQGRTYAVPFNSDVGLLYYRTADLAEVGLKPADLGGYASVGDLLSVINQHGRPIYTTQLREYEGLTVNTLEAFWDAGADLVDAKGRYIGTDNGLRKGLEALRGLGVGGTTDQRSLDADESDSLAMFVQGKQGAGMLMRNWPYAFNRLDAGLPPGTGFGVTRLPGVAALGGQSLAVTTGSDHPDDARELIRFLTGDSSERALLDAGLPAARTSAYDPRGITCGTPSTSSVEVDRQGGKERSAVTAAVRRRWTEVLWCALRQARARPASTHYVPFSRVLQREAHRFLLNPTGTAEQQAVDDLPGELGKALGGR</sequence>
<evidence type="ECO:0000256" key="1">
    <source>
        <dbReference type="SAM" id="SignalP"/>
    </source>
</evidence>
<dbReference type="KEGG" id="sct:SCAT_3383"/>
<dbReference type="Gene3D" id="3.40.190.10">
    <property type="entry name" value="Periplasmic binding protein-like II"/>
    <property type="match status" value="2"/>
</dbReference>
<dbReference type="PANTHER" id="PTHR43649:SF12">
    <property type="entry name" value="DIACETYLCHITOBIOSE BINDING PROTEIN DASA"/>
    <property type="match status" value="1"/>
</dbReference>
<name>F8JWG5_STREN</name>
<dbReference type="PANTHER" id="PTHR43649">
    <property type="entry name" value="ARABINOSE-BINDING PROTEIN-RELATED"/>
    <property type="match status" value="1"/>
</dbReference>